<sequence>MSASFAWSIYTGENPYMSWAKILDCGNAPLTFLDNTVALRQLEKAHKVSDSVELNSQCPRVQVCGITLHRLLNPNTRLQAIIAWPKVISGRQAKAKEKSLVPRIITLGGDHTGVNHGTFLHIAHEEGLIQNSSIHAGIRAPLIRRKGDIRNDLRCGFDTIKSRDIDRIGVDGVIERLKTRVGNNNVYISVDIDVLDPAFGPATGTPEAGGWSSRELLSILDGLEGINVVGADVVEVAPIYDNPGETTVLAGAEIVQSFLRLMVQNPVKTL</sequence>
<reference evidence="5" key="1">
    <citation type="submission" date="2021-03" db="EMBL/GenBank/DDBJ databases">
        <authorList>
            <person name="Tagirdzhanova G."/>
        </authorList>
    </citation>
    <scope>NUCLEOTIDE SEQUENCE</scope>
</reference>
<gene>
    <name evidence="5" type="ORF">IMSHALPRED_009554</name>
</gene>
<dbReference type="Gene3D" id="3.40.800.10">
    <property type="entry name" value="Ureohydrolase domain"/>
    <property type="match status" value="1"/>
</dbReference>
<dbReference type="GO" id="GO:0046872">
    <property type="term" value="F:metal ion binding"/>
    <property type="evidence" value="ECO:0007669"/>
    <property type="project" value="UniProtKB-KW"/>
</dbReference>
<dbReference type="AlphaFoldDB" id="A0A8H3IUD6"/>
<keyword evidence="2 4" id="KW-0378">Hydrolase</keyword>
<evidence type="ECO:0000256" key="2">
    <source>
        <dbReference type="ARBA" id="ARBA00022801"/>
    </source>
</evidence>
<dbReference type="InterPro" id="IPR023696">
    <property type="entry name" value="Ureohydrolase_dom_sf"/>
</dbReference>
<organism evidence="5 6">
    <name type="scientific">Imshaugia aleurites</name>
    <dbReference type="NCBI Taxonomy" id="172621"/>
    <lineage>
        <taxon>Eukaryota</taxon>
        <taxon>Fungi</taxon>
        <taxon>Dikarya</taxon>
        <taxon>Ascomycota</taxon>
        <taxon>Pezizomycotina</taxon>
        <taxon>Lecanoromycetes</taxon>
        <taxon>OSLEUM clade</taxon>
        <taxon>Lecanoromycetidae</taxon>
        <taxon>Lecanorales</taxon>
        <taxon>Lecanorineae</taxon>
        <taxon>Parmeliaceae</taxon>
        <taxon>Imshaugia</taxon>
    </lineage>
</organism>
<dbReference type="PANTHER" id="PTHR11358:SF28">
    <property type="entry name" value="HYPOTHETICAL ARGINASE FAMILY PROTEIN (EUROFUNG)"/>
    <property type="match status" value="1"/>
</dbReference>
<protein>
    <recommendedName>
        <fullName evidence="7">Arginase</fullName>
    </recommendedName>
</protein>
<keyword evidence="6" id="KW-1185">Reference proteome</keyword>
<dbReference type="PANTHER" id="PTHR11358">
    <property type="entry name" value="ARGINASE/AGMATINASE"/>
    <property type="match status" value="1"/>
</dbReference>
<keyword evidence="1" id="KW-0479">Metal-binding</keyword>
<accession>A0A8H3IUD6</accession>
<evidence type="ECO:0000313" key="6">
    <source>
        <dbReference type="Proteomes" id="UP000664534"/>
    </source>
</evidence>
<dbReference type="GO" id="GO:0008783">
    <property type="term" value="F:agmatinase activity"/>
    <property type="evidence" value="ECO:0007669"/>
    <property type="project" value="TreeGrafter"/>
</dbReference>
<proteinExistence type="inferred from homology"/>
<evidence type="ECO:0008006" key="7">
    <source>
        <dbReference type="Google" id="ProtNLM"/>
    </source>
</evidence>
<dbReference type="GO" id="GO:0033389">
    <property type="term" value="P:putrescine biosynthetic process from arginine, via agmatine"/>
    <property type="evidence" value="ECO:0007669"/>
    <property type="project" value="TreeGrafter"/>
</dbReference>
<dbReference type="OrthoDB" id="288726at2759"/>
<evidence type="ECO:0000313" key="5">
    <source>
        <dbReference type="EMBL" id="CAF9934000.1"/>
    </source>
</evidence>
<dbReference type="PROSITE" id="PS51409">
    <property type="entry name" value="ARGINASE_2"/>
    <property type="match status" value="1"/>
</dbReference>
<evidence type="ECO:0000256" key="3">
    <source>
        <dbReference type="PROSITE-ProRule" id="PRU00742"/>
    </source>
</evidence>
<name>A0A8H3IUD6_9LECA</name>
<dbReference type="PIRSF" id="PIRSF036979">
    <property type="entry name" value="Arginase"/>
    <property type="match status" value="1"/>
</dbReference>
<dbReference type="EMBL" id="CAJPDT010000074">
    <property type="protein sequence ID" value="CAF9934000.1"/>
    <property type="molecule type" value="Genomic_DNA"/>
</dbReference>
<comment type="similarity">
    <text evidence="3 4">Belongs to the arginase family.</text>
</comment>
<dbReference type="SUPFAM" id="SSF52768">
    <property type="entry name" value="Arginase/deacetylase"/>
    <property type="match status" value="1"/>
</dbReference>
<dbReference type="Pfam" id="PF00491">
    <property type="entry name" value="Arginase"/>
    <property type="match status" value="1"/>
</dbReference>
<dbReference type="Proteomes" id="UP000664534">
    <property type="component" value="Unassembled WGS sequence"/>
</dbReference>
<dbReference type="PROSITE" id="PS01053">
    <property type="entry name" value="ARGINASE_1"/>
    <property type="match status" value="1"/>
</dbReference>
<dbReference type="InterPro" id="IPR020855">
    <property type="entry name" value="Ureohydrolase_Mn_BS"/>
</dbReference>
<dbReference type="InterPro" id="IPR006035">
    <property type="entry name" value="Ureohydrolase"/>
</dbReference>
<comment type="caution">
    <text evidence="5">The sequence shown here is derived from an EMBL/GenBank/DDBJ whole genome shotgun (WGS) entry which is preliminary data.</text>
</comment>
<evidence type="ECO:0000256" key="4">
    <source>
        <dbReference type="RuleBase" id="RU003684"/>
    </source>
</evidence>
<evidence type="ECO:0000256" key="1">
    <source>
        <dbReference type="ARBA" id="ARBA00022723"/>
    </source>
</evidence>